<proteinExistence type="predicted"/>
<dbReference type="Proteomes" id="UP000499080">
    <property type="component" value="Unassembled WGS sequence"/>
</dbReference>
<gene>
    <name evidence="1" type="ORF">AVEN_72115_1</name>
</gene>
<comment type="caution">
    <text evidence="1">The sequence shown here is derived from an EMBL/GenBank/DDBJ whole genome shotgun (WGS) entry which is preliminary data.</text>
</comment>
<organism evidence="1 2">
    <name type="scientific">Araneus ventricosus</name>
    <name type="common">Orbweaver spider</name>
    <name type="synonym">Epeira ventricosa</name>
    <dbReference type="NCBI Taxonomy" id="182803"/>
    <lineage>
        <taxon>Eukaryota</taxon>
        <taxon>Metazoa</taxon>
        <taxon>Ecdysozoa</taxon>
        <taxon>Arthropoda</taxon>
        <taxon>Chelicerata</taxon>
        <taxon>Arachnida</taxon>
        <taxon>Araneae</taxon>
        <taxon>Araneomorphae</taxon>
        <taxon>Entelegynae</taxon>
        <taxon>Araneoidea</taxon>
        <taxon>Araneidae</taxon>
        <taxon>Araneus</taxon>
    </lineage>
</organism>
<evidence type="ECO:0000313" key="1">
    <source>
        <dbReference type="EMBL" id="GBM82996.1"/>
    </source>
</evidence>
<dbReference type="AlphaFoldDB" id="A0A4Y2J1E2"/>
<name>A0A4Y2J1E2_ARAVE</name>
<evidence type="ECO:0008006" key="3">
    <source>
        <dbReference type="Google" id="ProtNLM"/>
    </source>
</evidence>
<accession>A0A4Y2J1E2</accession>
<dbReference type="EMBL" id="BGPR01003049">
    <property type="protein sequence ID" value="GBM82996.1"/>
    <property type="molecule type" value="Genomic_DNA"/>
</dbReference>
<evidence type="ECO:0000313" key="2">
    <source>
        <dbReference type="Proteomes" id="UP000499080"/>
    </source>
</evidence>
<sequence length="295" mass="33775">MLQQSTINSVYLFVDDVASLEKHLTAGNHNFTKISSTLDKVCFSYAEKLKASTGRSPIAANRHLNIDIKAAFDNLQHRAILKSLDVSACPVSINRLFHSLLQNRKVTLLTPQGQHINKQGEKSIKMQQNLKRIAGGNWGTSQIHKWTLYKTVIERMLAHGSSAWCLNPTFKMKRKLSSIQRPFLHHISGAYRTTPTAALQTILGIPPTHAITVRSQVYINPSRNPSSPYHYRYPTARSGDEGNRLVHSSFKASQTKPNLFLRRRSIYSPKRHYKYFHRWLENQTRSWSCLLRLDQ</sequence>
<dbReference type="OrthoDB" id="6130713at2759"/>
<keyword evidence="2" id="KW-1185">Reference proteome</keyword>
<protein>
    <recommendedName>
        <fullName evidence="3">Reverse transcriptase domain-containing protein</fullName>
    </recommendedName>
</protein>
<reference evidence="1 2" key="1">
    <citation type="journal article" date="2019" name="Sci. Rep.">
        <title>Orb-weaving spider Araneus ventricosus genome elucidates the spidroin gene catalogue.</title>
        <authorList>
            <person name="Kono N."/>
            <person name="Nakamura H."/>
            <person name="Ohtoshi R."/>
            <person name="Moran D.A.P."/>
            <person name="Shinohara A."/>
            <person name="Yoshida Y."/>
            <person name="Fujiwara M."/>
            <person name="Mori M."/>
            <person name="Tomita M."/>
            <person name="Arakawa K."/>
        </authorList>
    </citation>
    <scope>NUCLEOTIDE SEQUENCE [LARGE SCALE GENOMIC DNA]</scope>
</reference>